<name>A0ABV6SEP0_9SPHN</name>
<dbReference type="RefSeq" id="WP_267219954.1">
    <property type="nucleotide sequence ID" value="NZ_JAPCWC010000005.1"/>
</dbReference>
<comment type="caution">
    <text evidence="1">The sequence shown here is derived from an EMBL/GenBank/DDBJ whole genome shotgun (WGS) entry which is preliminary data.</text>
</comment>
<accession>A0ABV6SEP0</accession>
<dbReference type="EMBL" id="JBHLTM010000085">
    <property type="protein sequence ID" value="MFC0687436.1"/>
    <property type="molecule type" value="Genomic_DNA"/>
</dbReference>
<evidence type="ECO:0000313" key="1">
    <source>
        <dbReference type="EMBL" id="MFC0687436.1"/>
    </source>
</evidence>
<organism evidence="1 2">
    <name type="scientific">Novosphingobium clariflavum</name>
    <dbReference type="NCBI Taxonomy" id="2029884"/>
    <lineage>
        <taxon>Bacteria</taxon>
        <taxon>Pseudomonadati</taxon>
        <taxon>Pseudomonadota</taxon>
        <taxon>Alphaproteobacteria</taxon>
        <taxon>Sphingomonadales</taxon>
        <taxon>Sphingomonadaceae</taxon>
        <taxon>Novosphingobium</taxon>
    </lineage>
</organism>
<sequence>MTLPLLARIRQIARSGDVLRAWRLFEGAGLLESRDAGALSLKGRLLKDRGLGAAGPERGELLEQAQEAYLQAAGGRRATYPLINAATIALLNGKPAEAQGLARQVLEVLESGEHEPETRYWLGATAAEARLLLGDARGARIALEQAVKAAPDAWEDQAATLRQFQQVLEWTGAPFGLFDHLRPPASLYFSGIIGLPTDIARLRQEIATLLDRVRPGAVFGALAAGSDIVIAELALAAGAQLHVVLPTAIEAFRAVSVEQFGGDWPERFDRLIEAAESVEVLSGPGRLSGAAIHLGAQVAMGLAIRRARVLATSAVAYHVGRAFNEQSAAEVEWRRQGRQFHELVLDQIPPTRGEELDPGVNRAVLAMQGPVPDYCDLTFVTRTAVHEGFSLLQFDDPVAAMDQGAAILRLAPESRLGLDYAPFAPGQDLVEIGSAAIMLARATTEGSICAHWPQIAVLELLAPRYRFETAGEIVTVRGDFPIGLFCLDSQG</sequence>
<protein>
    <submittedName>
        <fullName evidence="1">TRAFs-binding domain-containing protein</fullName>
    </submittedName>
</protein>
<dbReference type="InterPro" id="IPR046880">
    <property type="entry name" value="TPR-S"/>
</dbReference>
<dbReference type="Proteomes" id="UP001589858">
    <property type="component" value="Unassembled WGS sequence"/>
</dbReference>
<gene>
    <name evidence="1" type="ORF">ACFFF8_22870</name>
</gene>
<reference evidence="1 2" key="1">
    <citation type="submission" date="2024-09" db="EMBL/GenBank/DDBJ databases">
        <authorList>
            <person name="Sun Q."/>
            <person name="Mori K."/>
        </authorList>
    </citation>
    <scope>NUCLEOTIDE SEQUENCE [LARGE SCALE GENOMIC DNA]</scope>
    <source>
        <strain evidence="1 2">CICC 11035S</strain>
    </source>
</reference>
<evidence type="ECO:0000313" key="2">
    <source>
        <dbReference type="Proteomes" id="UP001589858"/>
    </source>
</evidence>
<proteinExistence type="predicted"/>
<keyword evidence="2" id="KW-1185">Reference proteome</keyword>
<dbReference type="Pfam" id="PF20308">
    <property type="entry name" value="TPR-S"/>
    <property type="match status" value="1"/>
</dbReference>